<dbReference type="RefSeq" id="WP_027288099.1">
    <property type="nucleotide sequence ID" value="NZ_NRRE01000011.1"/>
</dbReference>
<reference evidence="3" key="2">
    <citation type="journal article" date="2020" name="Microorganisms">
        <title>Osmotic Adaptation and Compatible Solute Biosynthesis of Phototrophic Bacteria as Revealed from Genome Analyses.</title>
        <authorList>
            <person name="Imhoff J.F."/>
            <person name="Rahn T."/>
            <person name="Kunzel S."/>
            <person name="Keller A."/>
            <person name="Neulinger S.C."/>
        </authorList>
    </citation>
    <scope>NUCLEOTIDE SEQUENCE</scope>
    <source>
        <strain evidence="3">DSM 9154</strain>
    </source>
</reference>
<dbReference type="EMBL" id="NRRE01000011">
    <property type="protein sequence ID" value="MBK1696166.1"/>
    <property type="molecule type" value="Genomic_DNA"/>
</dbReference>
<feature type="chain" id="PRO_5037151751" description="Lipoprotein" evidence="2">
    <location>
        <begin position="28"/>
        <end position="384"/>
    </location>
</feature>
<evidence type="ECO:0000256" key="2">
    <source>
        <dbReference type="SAM" id="SignalP"/>
    </source>
</evidence>
<accession>A0A934QFR9</accession>
<feature type="compositionally biased region" description="Basic and acidic residues" evidence="1">
    <location>
        <begin position="246"/>
        <end position="255"/>
    </location>
</feature>
<sequence>MFETHRRTGRRVPTLACALLAPALVLAGCAGSEKTLPGQSGIYAKTRGEESRLIRLGAAGHAAQWSSANNLPGNVRLLVANRGMGSDPSLFDDYVTLTRAGWVRSEIQSDGSVQPTMGQQYAVPELAEYRVPISLSYVGRENGLDIVRVTPKTPLEPGLYSIEADPAASQSVSGRFGVQAGQLDRRRYARNHCLDRYAGAQTEYRACDAGASTRSGDPSMSNDARDTQAAAVGEVEQQRLQGPETTDGRTGRAGEDAGGQNAGAQNRSVNAQSDGAGPENADPQSVENMMPGLHIVDMSVDRAQREQGDVLLIRGEVVNADDERHELPGLKGQIVDPRGTVLQRWTFLANARALAPGERTGFTTVRDATEEGGKRVEIRFQIED</sequence>
<protein>
    <recommendedName>
        <fullName evidence="5">Lipoprotein</fullName>
    </recommendedName>
</protein>
<feature type="signal peptide" evidence="2">
    <location>
        <begin position="1"/>
        <end position="27"/>
    </location>
</feature>
<dbReference type="Proteomes" id="UP000778970">
    <property type="component" value="Unassembled WGS sequence"/>
</dbReference>
<gene>
    <name evidence="3" type="ORF">CKO21_02775</name>
</gene>
<keyword evidence="2" id="KW-0732">Signal</keyword>
<reference evidence="3" key="1">
    <citation type="submission" date="2017-08" db="EMBL/GenBank/DDBJ databases">
        <authorList>
            <person name="Imhoff J.F."/>
            <person name="Rahn T."/>
            <person name="Kuenzel S."/>
            <person name="Neulinger S.C."/>
        </authorList>
    </citation>
    <scope>NUCLEOTIDE SEQUENCE</scope>
    <source>
        <strain evidence="3">DSM 9154</strain>
    </source>
</reference>
<dbReference type="PROSITE" id="PS51257">
    <property type="entry name" value="PROKAR_LIPOPROTEIN"/>
    <property type="match status" value="1"/>
</dbReference>
<comment type="caution">
    <text evidence="3">The sequence shown here is derived from an EMBL/GenBank/DDBJ whole genome shotgun (WGS) entry which is preliminary data.</text>
</comment>
<name>A0A934QFR9_9PROT</name>
<evidence type="ECO:0000256" key="1">
    <source>
        <dbReference type="SAM" id="MobiDB-lite"/>
    </source>
</evidence>
<evidence type="ECO:0000313" key="3">
    <source>
        <dbReference type="EMBL" id="MBK1696166.1"/>
    </source>
</evidence>
<organism evidence="3 4">
    <name type="scientific">Rhodovibrio salinarum</name>
    <dbReference type="NCBI Taxonomy" id="1087"/>
    <lineage>
        <taxon>Bacteria</taxon>
        <taxon>Pseudomonadati</taxon>
        <taxon>Pseudomonadota</taxon>
        <taxon>Alphaproteobacteria</taxon>
        <taxon>Rhodospirillales</taxon>
        <taxon>Rhodovibrionaceae</taxon>
        <taxon>Rhodovibrio</taxon>
    </lineage>
</organism>
<feature type="compositionally biased region" description="Polar residues" evidence="1">
    <location>
        <begin position="262"/>
        <end position="273"/>
    </location>
</feature>
<keyword evidence="4" id="KW-1185">Reference proteome</keyword>
<evidence type="ECO:0000313" key="4">
    <source>
        <dbReference type="Proteomes" id="UP000778970"/>
    </source>
</evidence>
<feature type="region of interest" description="Disordered" evidence="1">
    <location>
        <begin position="209"/>
        <end position="287"/>
    </location>
</feature>
<evidence type="ECO:0008006" key="5">
    <source>
        <dbReference type="Google" id="ProtNLM"/>
    </source>
</evidence>
<dbReference type="AlphaFoldDB" id="A0A934QFR9"/>
<proteinExistence type="predicted"/>
<feature type="compositionally biased region" description="Polar residues" evidence="1">
    <location>
        <begin position="212"/>
        <end position="222"/>
    </location>
</feature>